<evidence type="ECO:0000313" key="2">
    <source>
        <dbReference type="Proteomes" id="UP000232806"/>
    </source>
</evidence>
<dbReference type="Proteomes" id="UP000232806">
    <property type="component" value="Chromosome"/>
</dbReference>
<dbReference type="EMBL" id="CP017766">
    <property type="protein sequence ID" value="AUB56161.1"/>
    <property type="molecule type" value="Genomic_DNA"/>
</dbReference>
<evidence type="ECO:0008006" key="3">
    <source>
        <dbReference type="Google" id="ProtNLM"/>
    </source>
</evidence>
<dbReference type="InterPro" id="IPR003745">
    <property type="entry name" value="DUF166"/>
</dbReference>
<dbReference type="RefSeq" id="WP_205835892.1">
    <property type="nucleotide sequence ID" value="NZ_CP017766.1"/>
</dbReference>
<sequence length="222" mass="25160">MIKIAIVTDGAYGERAYATIKEEFDSEYLVMDSPQSSFMDEIDLPLETMERLEKANIIITYVLHPDLTLDLVDALHDKVDWIIVGAWRGEGFKNQLESYGNVNCPENMCDLTENGNPVFDEFVSKFGRPVVRVNCQGDKVVDVEVLRCSPCGSTQFVAEEMVGENTDTIPIKAGLRIQHYPCRAPKMRLFADDECKKEMAANFHKEAFQEALDKKKDINPKK</sequence>
<dbReference type="GeneID" id="35124770"/>
<dbReference type="Pfam" id="PF02593">
    <property type="entry name" value="DUF166"/>
    <property type="match status" value="1"/>
</dbReference>
<reference evidence="1 2" key="1">
    <citation type="submission" date="2016-10" db="EMBL/GenBank/DDBJ databases">
        <title>Comparative genomics between deep and shallow subseafloor isolates.</title>
        <authorList>
            <person name="Ishii S."/>
            <person name="Miller J.R."/>
            <person name="Sutton G."/>
            <person name="Suzuki S."/>
            <person name="Methe B."/>
            <person name="Inagaki F."/>
            <person name="Imachi H."/>
        </authorList>
    </citation>
    <scope>NUCLEOTIDE SEQUENCE [LARGE SCALE GENOMIC DNA]</scope>
    <source>
        <strain evidence="1 2">MO-MB1</strain>
    </source>
</reference>
<organism evidence="1 2">
    <name type="scientific">Methanobacterium subterraneum</name>
    <dbReference type="NCBI Taxonomy" id="59277"/>
    <lineage>
        <taxon>Archaea</taxon>
        <taxon>Methanobacteriati</taxon>
        <taxon>Methanobacteriota</taxon>
        <taxon>Methanomada group</taxon>
        <taxon>Methanobacteria</taxon>
        <taxon>Methanobacteriales</taxon>
        <taxon>Methanobacteriaceae</taxon>
        <taxon>Methanobacterium</taxon>
    </lineage>
</organism>
<protein>
    <recommendedName>
        <fullName evidence="3">DUF166 domain-containing protein</fullName>
    </recommendedName>
</protein>
<proteinExistence type="predicted"/>
<evidence type="ECO:0000313" key="1">
    <source>
        <dbReference type="EMBL" id="AUB56161.1"/>
    </source>
</evidence>
<accession>A0A2H4VDK8</accession>
<name>A0A2H4VDK8_9EURY</name>
<gene>
    <name evidence="1" type="ORF">BK007_09175</name>
</gene>
<dbReference type="AlphaFoldDB" id="A0A2H4VDK8"/>